<feature type="domain" description="Alcohol dehydrogenase-like C-terminal" evidence="6">
    <location>
        <begin position="226"/>
        <end position="292"/>
    </location>
</feature>
<dbReference type="OrthoDB" id="3941538at2759"/>
<evidence type="ECO:0000256" key="2">
    <source>
        <dbReference type="ARBA" id="ARBA00022723"/>
    </source>
</evidence>
<sequence>MQTASNAAQRTMSEFPTVVRPEYKTRSDGSTMKALAWFGTKDVRLIDAPIPDISEPDDVILKVTGTTICGSDLHLFHGEIIALQKGDILGHEFMGIVDKVGPNVSNLQVGQRVVASFQIACGECSYCKQKLSSMCDNTNPSSLMNAMYGHRDAGFFGYSHLTGGFAGGQAEYVRVPKGNVNLLPIPEGLPDEKVLYLSDVLPTSYHCVVDTGVKEGDVVGVWGLGPIGQCVTRWAKLKGASRVIAIDKVPERLEFARKGGVETIDYSQHTDVVKRLQELCPGGLDVALDCGSFHQPKTVLHKVEKALMLETDVSEIANEMIVSVKKMGKCGVIAVYAGFTNHFNIGALMEKGVRFIGNGQAPVHKYWKEILNDYIIPGKFDPTFMITHRVPIDDFPKLYQAFDRRTDGVEKVFVETQFSKPPAPGCPKTSRVDEWA</sequence>
<dbReference type="Pfam" id="PF08240">
    <property type="entry name" value="ADH_N"/>
    <property type="match status" value="1"/>
</dbReference>
<keyword evidence="2 5" id="KW-0479">Metal-binding</keyword>
<comment type="similarity">
    <text evidence="5">Belongs to the zinc-containing alcohol dehydrogenase family.</text>
</comment>
<reference evidence="8 9" key="1">
    <citation type="submission" date="2016-07" db="EMBL/GenBank/DDBJ databases">
        <title>Draft genome of the white-rot fungus Obba rivulosa 3A-2.</title>
        <authorList>
            <consortium name="DOE Joint Genome Institute"/>
            <person name="Miettinen O."/>
            <person name="Riley R."/>
            <person name="Acob R."/>
            <person name="Barry K."/>
            <person name="Cullen D."/>
            <person name="De Vries R."/>
            <person name="Hainaut M."/>
            <person name="Hatakka A."/>
            <person name="Henrissat B."/>
            <person name="Hilden K."/>
            <person name="Kuo R."/>
            <person name="Labutti K."/>
            <person name="Lipzen A."/>
            <person name="Makela M.R."/>
            <person name="Sandor L."/>
            <person name="Spatafora J.W."/>
            <person name="Grigoriev I.V."/>
            <person name="Hibbett D.S."/>
        </authorList>
    </citation>
    <scope>NUCLEOTIDE SEQUENCE [LARGE SCALE GENOMIC DNA]</scope>
    <source>
        <strain evidence="8 9">3A-2</strain>
    </source>
</reference>
<dbReference type="InterPro" id="IPR036291">
    <property type="entry name" value="NAD(P)-bd_dom_sf"/>
</dbReference>
<dbReference type="CDD" id="cd08283">
    <property type="entry name" value="FDH_like_1"/>
    <property type="match status" value="1"/>
</dbReference>
<dbReference type="GO" id="GO:0008270">
    <property type="term" value="F:zinc ion binding"/>
    <property type="evidence" value="ECO:0007669"/>
    <property type="project" value="InterPro"/>
</dbReference>
<dbReference type="GO" id="GO:0016491">
    <property type="term" value="F:oxidoreductase activity"/>
    <property type="evidence" value="ECO:0007669"/>
    <property type="project" value="UniProtKB-KW"/>
</dbReference>
<evidence type="ECO:0000256" key="4">
    <source>
        <dbReference type="ARBA" id="ARBA00023002"/>
    </source>
</evidence>
<evidence type="ECO:0000259" key="6">
    <source>
        <dbReference type="Pfam" id="PF00107"/>
    </source>
</evidence>
<accession>A0A8E2DUC3</accession>
<dbReference type="Gene3D" id="3.90.180.10">
    <property type="entry name" value="Medium-chain alcohol dehydrogenases, catalytic domain"/>
    <property type="match status" value="1"/>
</dbReference>
<gene>
    <name evidence="8" type="ORF">OBBRIDRAFT_767151</name>
</gene>
<dbReference type="Proteomes" id="UP000250043">
    <property type="component" value="Unassembled WGS sequence"/>
</dbReference>
<dbReference type="InterPro" id="IPR013154">
    <property type="entry name" value="ADH-like_N"/>
</dbReference>
<dbReference type="Gene3D" id="3.40.50.720">
    <property type="entry name" value="NAD(P)-binding Rossmann-like Domain"/>
    <property type="match status" value="1"/>
</dbReference>
<dbReference type="EMBL" id="KV722334">
    <property type="protein sequence ID" value="OCH95821.1"/>
    <property type="molecule type" value="Genomic_DNA"/>
</dbReference>
<evidence type="ECO:0000259" key="7">
    <source>
        <dbReference type="Pfam" id="PF08240"/>
    </source>
</evidence>
<keyword evidence="3 5" id="KW-0862">Zinc</keyword>
<evidence type="ECO:0000256" key="5">
    <source>
        <dbReference type="RuleBase" id="RU361277"/>
    </source>
</evidence>
<proteinExistence type="inferred from homology"/>
<dbReference type="SUPFAM" id="SSF50129">
    <property type="entry name" value="GroES-like"/>
    <property type="match status" value="1"/>
</dbReference>
<keyword evidence="4" id="KW-0560">Oxidoreductase</keyword>
<dbReference type="SUPFAM" id="SSF51735">
    <property type="entry name" value="NAD(P)-binding Rossmann-fold domains"/>
    <property type="match status" value="1"/>
</dbReference>
<dbReference type="Pfam" id="PF00107">
    <property type="entry name" value="ADH_zinc_N"/>
    <property type="match status" value="1"/>
</dbReference>
<evidence type="ECO:0000256" key="3">
    <source>
        <dbReference type="ARBA" id="ARBA00022833"/>
    </source>
</evidence>
<evidence type="ECO:0000313" key="8">
    <source>
        <dbReference type="EMBL" id="OCH95821.1"/>
    </source>
</evidence>
<dbReference type="InterPro" id="IPR011032">
    <property type="entry name" value="GroES-like_sf"/>
</dbReference>
<dbReference type="PROSITE" id="PS00059">
    <property type="entry name" value="ADH_ZINC"/>
    <property type="match status" value="1"/>
</dbReference>
<dbReference type="PANTHER" id="PTHR42813">
    <property type="entry name" value="ZINC-TYPE ALCOHOL DEHYDROGENASE-LIKE"/>
    <property type="match status" value="1"/>
</dbReference>
<dbReference type="InterPro" id="IPR013149">
    <property type="entry name" value="ADH-like_C"/>
</dbReference>
<dbReference type="InterPro" id="IPR002328">
    <property type="entry name" value="ADH_Zn_CS"/>
</dbReference>
<dbReference type="PANTHER" id="PTHR42813:SF1">
    <property type="entry name" value="DEHYDROGENASE, PUTATIVE (AFU_ORTHOLOGUE AFUA_5G03930)-RELATED"/>
    <property type="match status" value="1"/>
</dbReference>
<keyword evidence="9" id="KW-1185">Reference proteome</keyword>
<comment type="cofactor">
    <cofactor evidence="1 5">
        <name>Zn(2+)</name>
        <dbReference type="ChEBI" id="CHEBI:29105"/>
    </cofactor>
</comment>
<evidence type="ECO:0000256" key="1">
    <source>
        <dbReference type="ARBA" id="ARBA00001947"/>
    </source>
</evidence>
<feature type="domain" description="Alcohol dehydrogenase-like N-terminal" evidence="7">
    <location>
        <begin position="56"/>
        <end position="185"/>
    </location>
</feature>
<name>A0A8E2DUC3_9APHY</name>
<organism evidence="8 9">
    <name type="scientific">Obba rivulosa</name>
    <dbReference type="NCBI Taxonomy" id="1052685"/>
    <lineage>
        <taxon>Eukaryota</taxon>
        <taxon>Fungi</taxon>
        <taxon>Dikarya</taxon>
        <taxon>Basidiomycota</taxon>
        <taxon>Agaricomycotina</taxon>
        <taxon>Agaricomycetes</taxon>
        <taxon>Polyporales</taxon>
        <taxon>Gelatoporiaceae</taxon>
        <taxon>Obba</taxon>
    </lineage>
</organism>
<evidence type="ECO:0000313" key="9">
    <source>
        <dbReference type="Proteomes" id="UP000250043"/>
    </source>
</evidence>
<dbReference type="AlphaFoldDB" id="A0A8E2DUC3"/>
<protein>
    <submittedName>
        <fullName evidence="8">GroES-like protein</fullName>
    </submittedName>
</protein>